<dbReference type="PROSITE" id="PS50252">
    <property type="entry name" value="TBOX_3"/>
    <property type="match status" value="1"/>
</dbReference>
<evidence type="ECO:0000256" key="7">
    <source>
        <dbReference type="SAM" id="MobiDB-lite"/>
    </source>
</evidence>
<proteinExistence type="predicted"/>
<dbReference type="Gene3D" id="2.60.40.820">
    <property type="entry name" value="Transcription factor, T-box"/>
    <property type="match status" value="1"/>
</dbReference>
<keyword evidence="4" id="KW-0804">Transcription</keyword>
<dbReference type="PROSITE" id="PS01283">
    <property type="entry name" value="TBOX_1"/>
    <property type="match status" value="1"/>
</dbReference>
<protein>
    <submittedName>
        <fullName evidence="9">T-box transcription factor TBX6</fullName>
    </submittedName>
</protein>
<dbReference type="GO" id="GO:0005634">
    <property type="term" value="C:nucleus"/>
    <property type="evidence" value="ECO:0007669"/>
    <property type="project" value="UniProtKB-SubCell"/>
</dbReference>
<dbReference type="Pfam" id="PF00907">
    <property type="entry name" value="T-box"/>
    <property type="match status" value="1"/>
</dbReference>
<evidence type="ECO:0000256" key="6">
    <source>
        <dbReference type="PROSITE-ProRule" id="PRU00201"/>
    </source>
</evidence>
<dbReference type="GO" id="GO:0001708">
    <property type="term" value="P:cell fate specification"/>
    <property type="evidence" value="ECO:0007669"/>
    <property type="project" value="TreeGrafter"/>
</dbReference>
<dbReference type="AlphaFoldDB" id="A0A2B4S2B4"/>
<keyword evidence="5 6" id="KW-0539">Nucleus</keyword>
<evidence type="ECO:0000256" key="3">
    <source>
        <dbReference type="ARBA" id="ARBA00023125"/>
    </source>
</evidence>
<name>A0A2B4S2B4_STYPI</name>
<dbReference type="GO" id="GO:0000785">
    <property type="term" value="C:chromatin"/>
    <property type="evidence" value="ECO:0007669"/>
    <property type="project" value="TreeGrafter"/>
</dbReference>
<feature type="domain" description="T-box" evidence="8">
    <location>
        <begin position="88"/>
        <end position="264"/>
    </location>
</feature>
<dbReference type="SUPFAM" id="SSF49417">
    <property type="entry name" value="p53-like transcription factors"/>
    <property type="match status" value="1"/>
</dbReference>
<keyword evidence="10" id="KW-1185">Reference proteome</keyword>
<reference evidence="10" key="1">
    <citation type="journal article" date="2017" name="bioRxiv">
        <title>Comparative analysis of the genomes of Stylophora pistillata and Acropora digitifera provides evidence for extensive differences between species of corals.</title>
        <authorList>
            <person name="Voolstra C.R."/>
            <person name="Li Y."/>
            <person name="Liew Y.J."/>
            <person name="Baumgarten S."/>
            <person name="Zoccola D."/>
            <person name="Flot J.-F."/>
            <person name="Tambutte S."/>
            <person name="Allemand D."/>
            <person name="Aranda M."/>
        </authorList>
    </citation>
    <scope>NUCLEOTIDE SEQUENCE [LARGE SCALE GENOMIC DNA]</scope>
</reference>
<dbReference type="EMBL" id="LSMT01000232">
    <property type="protein sequence ID" value="PFX22698.1"/>
    <property type="molecule type" value="Genomic_DNA"/>
</dbReference>
<gene>
    <name evidence="9" type="primary">Tbx6</name>
    <name evidence="9" type="ORF">AWC38_SpisGene12780</name>
</gene>
<evidence type="ECO:0000313" key="9">
    <source>
        <dbReference type="EMBL" id="PFX22698.1"/>
    </source>
</evidence>
<dbReference type="InterPro" id="IPR036960">
    <property type="entry name" value="T-box_sf"/>
</dbReference>
<evidence type="ECO:0000256" key="1">
    <source>
        <dbReference type="ARBA" id="ARBA00004123"/>
    </source>
</evidence>
<dbReference type="InterPro" id="IPR008967">
    <property type="entry name" value="p53-like_TF_DNA-bd_sf"/>
</dbReference>
<keyword evidence="2" id="KW-0805">Transcription regulation</keyword>
<dbReference type="OrthoDB" id="7442607at2759"/>
<dbReference type="InterPro" id="IPR001699">
    <property type="entry name" value="TF_T-box"/>
</dbReference>
<evidence type="ECO:0000259" key="8">
    <source>
        <dbReference type="PROSITE" id="PS50252"/>
    </source>
</evidence>
<dbReference type="SMART" id="SM00425">
    <property type="entry name" value="TBOX"/>
    <property type="match status" value="1"/>
</dbReference>
<organism evidence="9 10">
    <name type="scientific">Stylophora pistillata</name>
    <name type="common">Smooth cauliflower coral</name>
    <dbReference type="NCBI Taxonomy" id="50429"/>
    <lineage>
        <taxon>Eukaryota</taxon>
        <taxon>Metazoa</taxon>
        <taxon>Cnidaria</taxon>
        <taxon>Anthozoa</taxon>
        <taxon>Hexacorallia</taxon>
        <taxon>Scleractinia</taxon>
        <taxon>Astrocoeniina</taxon>
        <taxon>Pocilloporidae</taxon>
        <taxon>Stylophora</taxon>
    </lineage>
</organism>
<dbReference type="PROSITE" id="PS01264">
    <property type="entry name" value="TBOX_2"/>
    <property type="match status" value="1"/>
</dbReference>
<keyword evidence="3 6" id="KW-0238">DNA-binding</keyword>
<feature type="compositionally biased region" description="Basic and acidic residues" evidence="7">
    <location>
        <begin position="262"/>
        <end position="274"/>
    </location>
</feature>
<accession>A0A2B4S2B4</accession>
<sequence>MAHELRSKSPDQRDKTNIPISTLPIDTCAERAVVVETHTTRERSSQQNTGVQYQNLKTKRLCQGSKGKLHTAKRTNMEGKHSTITVRLRNQELWEMFRREQTEMIITKAGRRMFPVPDFFLGGLEPDQYYGCAVEVVAADMNRYRYKTPQGWVPAGKGMQLDEVHCKYLHPNSASLGQHWMAQGALFDKLKLSNHIIPSSNSVVVSSMQKYELRLVITKLGMHQCDRWVFNFPETQFITVTSYQNPRMTQLKIDNNPFAKAFREGKRSSRRDSTGSKSKKRRLRFPSPPPIIRYQTPFMNFLKSQDQPALTAALVPPPPPPLSHNWPEDPCMIRNIPFKNDFPFPWEQDDLIPGQISSVPSTNSSLKMELNRTLHLRESLSFGPHDLPTDDIQTQFPAQCWSEPPLGFNIFEDAQTQMQH</sequence>
<comment type="caution">
    <text evidence="9">The sequence shown here is derived from an EMBL/GenBank/DDBJ whole genome shotgun (WGS) entry which is preliminary data.</text>
</comment>
<evidence type="ECO:0000256" key="5">
    <source>
        <dbReference type="ARBA" id="ARBA00023242"/>
    </source>
</evidence>
<dbReference type="InterPro" id="IPR046360">
    <property type="entry name" value="T-box_DNA-bd"/>
</dbReference>
<dbReference type="Proteomes" id="UP000225706">
    <property type="component" value="Unassembled WGS sequence"/>
</dbReference>
<dbReference type="PRINTS" id="PR00937">
    <property type="entry name" value="TBOX"/>
</dbReference>
<dbReference type="GO" id="GO:0000981">
    <property type="term" value="F:DNA-binding transcription factor activity, RNA polymerase II-specific"/>
    <property type="evidence" value="ECO:0007669"/>
    <property type="project" value="TreeGrafter"/>
</dbReference>
<dbReference type="GO" id="GO:0000978">
    <property type="term" value="F:RNA polymerase II cis-regulatory region sequence-specific DNA binding"/>
    <property type="evidence" value="ECO:0007669"/>
    <property type="project" value="InterPro"/>
</dbReference>
<feature type="region of interest" description="Disordered" evidence="7">
    <location>
        <begin position="262"/>
        <end position="287"/>
    </location>
</feature>
<comment type="caution">
    <text evidence="6">Lacks conserved residue(s) required for the propagation of feature annotation.</text>
</comment>
<evidence type="ECO:0000256" key="4">
    <source>
        <dbReference type="ARBA" id="ARBA00023163"/>
    </source>
</evidence>
<comment type="subcellular location">
    <subcellularLocation>
        <location evidence="1 6">Nucleus</location>
    </subcellularLocation>
</comment>
<dbReference type="PANTHER" id="PTHR11267">
    <property type="entry name" value="T-BOX PROTEIN-RELATED"/>
    <property type="match status" value="1"/>
</dbReference>
<evidence type="ECO:0000313" key="10">
    <source>
        <dbReference type="Proteomes" id="UP000225706"/>
    </source>
</evidence>
<dbReference type="GO" id="GO:0045893">
    <property type="term" value="P:positive regulation of DNA-templated transcription"/>
    <property type="evidence" value="ECO:0007669"/>
    <property type="project" value="InterPro"/>
</dbReference>
<dbReference type="PANTHER" id="PTHR11267:SF204">
    <property type="entry name" value="SPADETAIL"/>
    <property type="match status" value="1"/>
</dbReference>
<evidence type="ECO:0000256" key="2">
    <source>
        <dbReference type="ARBA" id="ARBA00023015"/>
    </source>
</evidence>
<dbReference type="InterPro" id="IPR018186">
    <property type="entry name" value="TF_T-box_CS"/>
</dbReference>